<reference evidence="2" key="1">
    <citation type="journal article" date="2017" name="Front. Plant Sci.">
        <title>Climate Clever Clovers: New Paradigm to Reduce the Environmental Footprint of Ruminants by Breeding Low Methanogenic Forages Utilizing Haplotype Variation.</title>
        <authorList>
            <person name="Kaur P."/>
            <person name="Appels R."/>
            <person name="Bayer P.E."/>
            <person name="Keeble-Gagnere G."/>
            <person name="Wang J."/>
            <person name="Hirakawa H."/>
            <person name="Shirasawa K."/>
            <person name="Vercoe P."/>
            <person name="Stefanova K."/>
            <person name="Durmic Z."/>
            <person name="Nichols P."/>
            <person name="Revell C."/>
            <person name="Isobe S.N."/>
            <person name="Edwards D."/>
            <person name="Erskine W."/>
        </authorList>
    </citation>
    <scope>NUCLEOTIDE SEQUENCE [LARGE SCALE GENOMIC DNA]</scope>
    <source>
        <strain evidence="2">cv. Daliak</strain>
    </source>
</reference>
<organism evidence="1 2">
    <name type="scientific">Trifolium subterraneum</name>
    <name type="common">Subterranean clover</name>
    <dbReference type="NCBI Taxonomy" id="3900"/>
    <lineage>
        <taxon>Eukaryota</taxon>
        <taxon>Viridiplantae</taxon>
        <taxon>Streptophyta</taxon>
        <taxon>Embryophyta</taxon>
        <taxon>Tracheophyta</taxon>
        <taxon>Spermatophyta</taxon>
        <taxon>Magnoliopsida</taxon>
        <taxon>eudicotyledons</taxon>
        <taxon>Gunneridae</taxon>
        <taxon>Pentapetalae</taxon>
        <taxon>rosids</taxon>
        <taxon>fabids</taxon>
        <taxon>Fabales</taxon>
        <taxon>Fabaceae</taxon>
        <taxon>Papilionoideae</taxon>
        <taxon>50 kb inversion clade</taxon>
        <taxon>NPAAA clade</taxon>
        <taxon>Hologalegina</taxon>
        <taxon>IRL clade</taxon>
        <taxon>Trifolieae</taxon>
        <taxon>Trifolium</taxon>
    </lineage>
</organism>
<dbReference type="EMBL" id="DF973639">
    <property type="protein sequence ID" value="GAU36727.1"/>
    <property type="molecule type" value="Genomic_DNA"/>
</dbReference>
<gene>
    <name evidence="1" type="ORF">TSUD_318250</name>
</gene>
<dbReference type="Proteomes" id="UP000242715">
    <property type="component" value="Unassembled WGS sequence"/>
</dbReference>
<keyword evidence="2" id="KW-1185">Reference proteome</keyword>
<dbReference type="AlphaFoldDB" id="A0A2Z6P2Y2"/>
<evidence type="ECO:0000313" key="1">
    <source>
        <dbReference type="EMBL" id="GAU36727.1"/>
    </source>
</evidence>
<evidence type="ECO:0000313" key="2">
    <source>
        <dbReference type="Proteomes" id="UP000242715"/>
    </source>
</evidence>
<name>A0A2Z6P2Y2_TRISU</name>
<accession>A0A2Z6P2Y2</accession>
<proteinExistence type="predicted"/>
<protein>
    <submittedName>
        <fullName evidence="1">Uncharacterized protein</fullName>
    </submittedName>
</protein>
<sequence>MEGGIIGQGDIEVEDFVQAITIAVMFVNLKALNVVNVGLLEEVALAASVVNTTSLY</sequence>